<dbReference type="EMBL" id="JARKIE010000137">
    <property type="protein sequence ID" value="KAJ7677535.1"/>
    <property type="molecule type" value="Genomic_DNA"/>
</dbReference>
<comment type="caution">
    <text evidence="2">The sequence shown here is derived from an EMBL/GenBank/DDBJ whole genome shotgun (WGS) entry which is preliminary data.</text>
</comment>
<proteinExistence type="predicted"/>
<sequence length="192" mass="21072">MSEDLAQINSDLPSFLYQKSLPFWDQAFGKLVVCDRREWVETASMRKPRSIACVLPDVLRPISINDGSDGSTLGYELSWPVFPLLLRFGLVAYLSGQERSLVMTSGETMTGNYHGQGSTICGGCCCGCRSASMSNAGSIEYDEEDSVAGSGMDRCGWTWGCTGGMMGGEDESEFANAERKSRFHDDSRRRGR</sequence>
<evidence type="ECO:0000313" key="2">
    <source>
        <dbReference type="EMBL" id="KAJ7677535.1"/>
    </source>
</evidence>
<keyword evidence="3" id="KW-1185">Reference proteome</keyword>
<evidence type="ECO:0000256" key="1">
    <source>
        <dbReference type="SAM" id="MobiDB-lite"/>
    </source>
</evidence>
<feature type="region of interest" description="Disordered" evidence="1">
    <location>
        <begin position="170"/>
        <end position="192"/>
    </location>
</feature>
<protein>
    <submittedName>
        <fullName evidence="2">Uncharacterized protein</fullName>
    </submittedName>
</protein>
<gene>
    <name evidence="2" type="ORF">B0H17DRAFT_1139552</name>
</gene>
<dbReference type="Proteomes" id="UP001221757">
    <property type="component" value="Unassembled WGS sequence"/>
</dbReference>
<evidence type="ECO:0000313" key="3">
    <source>
        <dbReference type="Proteomes" id="UP001221757"/>
    </source>
</evidence>
<accession>A0AAD7G8E9</accession>
<reference evidence="2" key="1">
    <citation type="submission" date="2023-03" db="EMBL/GenBank/DDBJ databases">
        <title>Massive genome expansion in bonnet fungi (Mycena s.s.) driven by repeated elements and novel gene families across ecological guilds.</title>
        <authorList>
            <consortium name="Lawrence Berkeley National Laboratory"/>
            <person name="Harder C.B."/>
            <person name="Miyauchi S."/>
            <person name="Viragh M."/>
            <person name="Kuo A."/>
            <person name="Thoen E."/>
            <person name="Andreopoulos B."/>
            <person name="Lu D."/>
            <person name="Skrede I."/>
            <person name="Drula E."/>
            <person name="Henrissat B."/>
            <person name="Morin E."/>
            <person name="Kohler A."/>
            <person name="Barry K."/>
            <person name="LaButti K."/>
            <person name="Morin E."/>
            <person name="Salamov A."/>
            <person name="Lipzen A."/>
            <person name="Mereny Z."/>
            <person name="Hegedus B."/>
            <person name="Baldrian P."/>
            <person name="Stursova M."/>
            <person name="Weitz H."/>
            <person name="Taylor A."/>
            <person name="Grigoriev I.V."/>
            <person name="Nagy L.G."/>
            <person name="Martin F."/>
            <person name="Kauserud H."/>
        </authorList>
    </citation>
    <scope>NUCLEOTIDE SEQUENCE</scope>
    <source>
        <strain evidence="2">CBHHK067</strain>
    </source>
</reference>
<organism evidence="2 3">
    <name type="scientific">Mycena rosella</name>
    <name type="common">Pink bonnet</name>
    <name type="synonym">Agaricus rosellus</name>
    <dbReference type="NCBI Taxonomy" id="1033263"/>
    <lineage>
        <taxon>Eukaryota</taxon>
        <taxon>Fungi</taxon>
        <taxon>Dikarya</taxon>
        <taxon>Basidiomycota</taxon>
        <taxon>Agaricomycotina</taxon>
        <taxon>Agaricomycetes</taxon>
        <taxon>Agaricomycetidae</taxon>
        <taxon>Agaricales</taxon>
        <taxon>Marasmiineae</taxon>
        <taxon>Mycenaceae</taxon>
        <taxon>Mycena</taxon>
    </lineage>
</organism>
<name>A0AAD7G8E9_MYCRO</name>
<dbReference type="AlphaFoldDB" id="A0AAD7G8E9"/>
<feature type="compositionally biased region" description="Basic and acidic residues" evidence="1">
    <location>
        <begin position="176"/>
        <end position="192"/>
    </location>
</feature>